<gene>
    <name evidence="2" type="ORF">GV64_21640</name>
</gene>
<accession>A0A081KFP9</accession>
<name>A0A081KFP9_9GAMM</name>
<proteinExistence type="predicted"/>
<evidence type="ECO:0000259" key="1">
    <source>
        <dbReference type="Pfam" id="PF03797"/>
    </source>
</evidence>
<organism evidence="2 3">
    <name type="scientific">Endozoicomonas elysicola</name>
    <dbReference type="NCBI Taxonomy" id="305900"/>
    <lineage>
        <taxon>Bacteria</taxon>
        <taxon>Pseudomonadati</taxon>
        <taxon>Pseudomonadota</taxon>
        <taxon>Gammaproteobacteria</taxon>
        <taxon>Oceanospirillales</taxon>
        <taxon>Endozoicomonadaceae</taxon>
        <taxon>Endozoicomonas</taxon>
    </lineage>
</organism>
<dbReference type="SUPFAM" id="SSF103515">
    <property type="entry name" value="Autotransporter"/>
    <property type="match status" value="1"/>
</dbReference>
<sequence>MSGHVFSADLEAIKELTESVTISEGDRVYSTTGSAIDITSGGNSKYDITNNGILQSDNAAAIKIIGAKAGDIVNYGKVIGGMVNGEQIALDTRGSENGIAYVMEGGSETYGNLYLNSDKFGSEVAVKGDAAAIFDGVLVSGAREFKIGQESTLTLRQQSESIVMDLQTDGIFRLSKNSTLNMELNGELADDEAVLKINGAFALDAGVSADLLVKGDLKDAAGTQRLVEADAVTGYDDLKITGGWLLTVDSHQLLTNTDGDQYIEAEISYNTDTSAEDLAKMASDGGADDTESFVLETFGHVALDDTEITTDTITFGSRNSEELANLLNDASNDQQAARLAGELTPDRSGAVIHVIQRSQSHQLDQIDTRLSMNRSGQQGGFWMNIYGYHGEKDIDGRIDGYEVSGLNASFGMDNNYSENIIVGAAFSINRQDIDTQIYDTNYTVDDIPNVSLWRT</sequence>
<dbReference type="EMBL" id="JOJP01000001">
    <property type="protein sequence ID" value="KEI72975.1"/>
    <property type="molecule type" value="Genomic_DNA"/>
</dbReference>
<dbReference type="AlphaFoldDB" id="A0A081KFP9"/>
<comment type="caution">
    <text evidence="2">The sequence shown here is derived from an EMBL/GenBank/DDBJ whole genome shotgun (WGS) entry which is preliminary data.</text>
</comment>
<dbReference type="InterPro" id="IPR036709">
    <property type="entry name" value="Autotransporte_beta_dom_sf"/>
</dbReference>
<dbReference type="Gene3D" id="2.40.128.130">
    <property type="entry name" value="Autotransporter beta-domain"/>
    <property type="match status" value="1"/>
</dbReference>
<evidence type="ECO:0000313" key="2">
    <source>
        <dbReference type="EMBL" id="KEI72975.1"/>
    </source>
</evidence>
<protein>
    <recommendedName>
        <fullName evidence="1">Autotransporter domain-containing protein</fullName>
    </recommendedName>
</protein>
<dbReference type="Pfam" id="PF03797">
    <property type="entry name" value="Autotransporter"/>
    <property type="match status" value="1"/>
</dbReference>
<keyword evidence="3" id="KW-1185">Reference proteome</keyword>
<dbReference type="Proteomes" id="UP000027997">
    <property type="component" value="Unassembled WGS sequence"/>
</dbReference>
<reference evidence="2 3" key="1">
    <citation type="submission" date="2014-06" db="EMBL/GenBank/DDBJ databases">
        <title>Whole Genome Sequences of Three Symbiotic Endozoicomonas Bacteria.</title>
        <authorList>
            <person name="Neave M.J."/>
            <person name="Apprill A."/>
            <person name="Voolstra C.R."/>
        </authorList>
    </citation>
    <scope>NUCLEOTIDE SEQUENCE [LARGE SCALE GENOMIC DNA]</scope>
    <source>
        <strain evidence="2 3">DSM 22380</strain>
    </source>
</reference>
<evidence type="ECO:0000313" key="3">
    <source>
        <dbReference type="Proteomes" id="UP000027997"/>
    </source>
</evidence>
<feature type="domain" description="Autotransporter" evidence="1">
    <location>
        <begin position="381"/>
        <end position="445"/>
    </location>
</feature>
<dbReference type="InterPro" id="IPR005546">
    <property type="entry name" value="Autotransporte_beta"/>
</dbReference>